<evidence type="ECO:0000256" key="8">
    <source>
        <dbReference type="ARBA" id="ARBA00023239"/>
    </source>
</evidence>
<dbReference type="EC" id="4.1.99.17" evidence="9"/>
<dbReference type="GO" id="GO:0009228">
    <property type="term" value="P:thiamine biosynthetic process"/>
    <property type="evidence" value="ECO:0007669"/>
    <property type="project" value="InterPro"/>
</dbReference>
<organism evidence="9">
    <name type="scientific">Clostridioides difficile</name>
    <name type="common">Peptoclostridium difficile</name>
    <dbReference type="NCBI Taxonomy" id="1496"/>
    <lineage>
        <taxon>Bacteria</taxon>
        <taxon>Bacillati</taxon>
        <taxon>Bacillota</taxon>
        <taxon>Clostridia</taxon>
        <taxon>Peptostreptococcales</taxon>
        <taxon>Peptostreptococcaceae</taxon>
        <taxon>Clostridioides</taxon>
    </lineage>
</organism>
<evidence type="ECO:0000256" key="7">
    <source>
        <dbReference type="ARBA" id="ARBA00023014"/>
    </source>
</evidence>
<dbReference type="Pfam" id="PF01964">
    <property type="entry name" value="ThiC_Rad_SAM"/>
    <property type="match status" value="1"/>
</dbReference>
<keyword evidence="8 9" id="KW-0456">Lyase</keyword>
<name>A0A381IBP5_CLODI</name>
<keyword evidence="3" id="KW-0949">S-adenosyl-L-methionine</keyword>
<evidence type="ECO:0000256" key="6">
    <source>
        <dbReference type="ARBA" id="ARBA00023004"/>
    </source>
</evidence>
<dbReference type="GO" id="GO:0005829">
    <property type="term" value="C:cytosol"/>
    <property type="evidence" value="ECO:0007669"/>
    <property type="project" value="TreeGrafter"/>
</dbReference>
<keyword evidence="7" id="KW-0411">Iron-sulfur</keyword>
<keyword evidence="5" id="KW-0862">Zinc</keyword>
<keyword evidence="2" id="KW-0004">4Fe-4S</keyword>
<evidence type="ECO:0000256" key="1">
    <source>
        <dbReference type="ARBA" id="ARBA00001966"/>
    </source>
</evidence>
<dbReference type="EMBL" id="UFWD01000001">
    <property type="protein sequence ID" value="SUY24265.1"/>
    <property type="molecule type" value="Genomic_DNA"/>
</dbReference>
<dbReference type="GO" id="GO:0070284">
    <property type="term" value="F:phosphomethylpyrimidine synthase activity"/>
    <property type="evidence" value="ECO:0007669"/>
    <property type="project" value="UniProtKB-EC"/>
</dbReference>
<protein>
    <submittedName>
        <fullName evidence="9">Thiamine biosynthesis protein ThiC</fullName>
        <ecNumber evidence="9">4.1.99.17</ecNumber>
    </submittedName>
</protein>
<evidence type="ECO:0000256" key="5">
    <source>
        <dbReference type="ARBA" id="ARBA00022833"/>
    </source>
</evidence>
<dbReference type="AlphaFoldDB" id="A0A381IBP5"/>
<sequence length="174" mass="19560">MLGEICLSVYTIIRVLSKRGKALFLFSKTITLILEDCNMNYTTQMDAARKGIITKEMEIVSQKEQVDVNELRELIANGQVVIPANKNHKSLSAEGVGKNLRTKINVNLGISRDCKDIEKELEKVRVAIDMKAEAIMDLSNYGKTREFREKVVEMSPAMIGSVPMYDAVGYLEKN</sequence>
<evidence type="ECO:0000256" key="3">
    <source>
        <dbReference type="ARBA" id="ARBA00022691"/>
    </source>
</evidence>
<proteinExistence type="predicted"/>
<dbReference type="GO" id="GO:0051539">
    <property type="term" value="F:4 iron, 4 sulfur cluster binding"/>
    <property type="evidence" value="ECO:0007669"/>
    <property type="project" value="UniProtKB-KW"/>
</dbReference>
<accession>A0A381IBP5</accession>
<evidence type="ECO:0000256" key="4">
    <source>
        <dbReference type="ARBA" id="ARBA00022723"/>
    </source>
</evidence>
<dbReference type="PANTHER" id="PTHR30557:SF1">
    <property type="entry name" value="PHOSPHOMETHYLPYRIMIDINE SYNTHASE, CHLOROPLASTIC"/>
    <property type="match status" value="1"/>
</dbReference>
<keyword evidence="6" id="KW-0408">Iron</keyword>
<dbReference type="GO" id="GO:0046872">
    <property type="term" value="F:metal ion binding"/>
    <property type="evidence" value="ECO:0007669"/>
    <property type="project" value="UniProtKB-KW"/>
</dbReference>
<gene>
    <name evidence="9" type="primary">thiC_1</name>
    <name evidence="9" type="ORF">NCTC13307_02187</name>
</gene>
<evidence type="ECO:0000313" key="9">
    <source>
        <dbReference type="EMBL" id="SUY24265.1"/>
    </source>
</evidence>
<comment type="cofactor">
    <cofactor evidence="1">
        <name>[4Fe-4S] cluster</name>
        <dbReference type="ChEBI" id="CHEBI:49883"/>
    </cofactor>
</comment>
<dbReference type="InterPro" id="IPR002817">
    <property type="entry name" value="ThiC/BzaA/B"/>
</dbReference>
<reference evidence="9" key="1">
    <citation type="submission" date="2018-06" db="EMBL/GenBank/DDBJ databases">
        <authorList>
            <consortium name="Pathogen Informatics"/>
            <person name="Doyle S."/>
        </authorList>
    </citation>
    <scope>NUCLEOTIDE SEQUENCE</scope>
    <source>
        <strain evidence="9">NCTC13307</strain>
    </source>
</reference>
<evidence type="ECO:0000256" key="2">
    <source>
        <dbReference type="ARBA" id="ARBA00022485"/>
    </source>
</evidence>
<dbReference type="Gene3D" id="3.20.20.540">
    <property type="entry name" value="Radical SAM ThiC family, central domain"/>
    <property type="match status" value="1"/>
</dbReference>
<dbReference type="InterPro" id="IPR038521">
    <property type="entry name" value="ThiC/Bza_core_dom"/>
</dbReference>
<keyword evidence="4" id="KW-0479">Metal-binding</keyword>
<dbReference type="PANTHER" id="PTHR30557">
    <property type="entry name" value="THIAMINE BIOSYNTHESIS PROTEIN THIC"/>
    <property type="match status" value="1"/>
</dbReference>